<dbReference type="Gene3D" id="2.60.120.260">
    <property type="entry name" value="Galactose-binding domain-like"/>
    <property type="match status" value="1"/>
</dbReference>
<dbReference type="GO" id="GO:0005737">
    <property type="term" value="C:cytoplasm"/>
    <property type="evidence" value="ECO:0007669"/>
    <property type="project" value="TreeGrafter"/>
</dbReference>
<feature type="chain" id="PRO_5004024532" description="SUN domain-containing protein" evidence="6">
    <location>
        <begin position="21"/>
        <end position="925"/>
    </location>
</feature>
<dbReference type="PROSITE" id="PS51469">
    <property type="entry name" value="SUN"/>
    <property type="match status" value="1"/>
</dbReference>
<evidence type="ECO:0000313" key="9">
    <source>
        <dbReference type="Proteomes" id="UP000016930"/>
    </source>
</evidence>
<evidence type="ECO:0000259" key="7">
    <source>
        <dbReference type="PROSITE" id="PS51469"/>
    </source>
</evidence>
<feature type="domain" description="SUN" evidence="7">
    <location>
        <begin position="115"/>
        <end position="290"/>
    </location>
</feature>
<dbReference type="PANTHER" id="PTHR12953:SF0">
    <property type="entry name" value="SUN DOMAIN-CONTAINING OSSIFICATION FACTOR"/>
    <property type="match status" value="1"/>
</dbReference>
<organism evidence="8 9">
    <name type="scientific">Ceriporiopsis subvermispora (strain B)</name>
    <name type="common">White-rot fungus</name>
    <name type="synonym">Gelatoporia subvermispora</name>
    <dbReference type="NCBI Taxonomy" id="914234"/>
    <lineage>
        <taxon>Eukaryota</taxon>
        <taxon>Fungi</taxon>
        <taxon>Dikarya</taxon>
        <taxon>Basidiomycota</taxon>
        <taxon>Agaricomycotina</taxon>
        <taxon>Agaricomycetes</taxon>
        <taxon>Polyporales</taxon>
        <taxon>Gelatoporiaceae</taxon>
        <taxon>Gelatoporia</taxon>
    </lineage>
</organism>
<dbReference type="AlphaFoldDB" id="M2R4W6"/>
<dbReference type="InterPro" id="IPR045120">
    <property type="entry name" value="Suco/Slp1-like"/>
</dbReference>
<feature type="region of interest" description="Disordered" evidence="5">
    <location>
        <begin position="853"/>
        <end position="925"/>
    </location>
</feature>
<dbReference type="PANTHER" id="PTHR12953">
    <property type="entry name" value="MEMBRANE PROTEIN CH1 RELATED"/>
    <property type="match status" value="1"/>
</dbReference>
<evidence type="ECO:0000313" key="8">
    <source>
        <dbReference type="EMBL" id="EMD39615.1"/>
    </source>
</evidence>
<keyword evidence="3" id="KW-1133">Transmembrane helix</keyword>
<feature type="compositionally biased region" description="Polar residues" evidence="5">
    <location>
        <begin position="379"/>
        <end position="399"/>
    </location>
</feature>
<feature type="compositionally biased region" description="Low complexity" evidence="5">
    <location>
        <begin position="356"/>
        <end position="372"/>
    </location>
</feature>
<feature type="compositionally biased region" description="Polar residues" evidence="5">
    <location>
        <begin position="758"/>
        <end position="775"/>
    </location>
</feature>
<keyword evidence="4" id="KW-0472">Membrane</keyword>
<feature type="region of interest" description="Disordered" evidence="5">
    <location>
        <begin position="412"/>
        <end position="522"/>
    </location>
</feature>
<feature type="compositionally biased region" description="Low complexity" evidence="5">
    <location>
        <begin position="888"/>
        <end position="901"/>
    </location>
</feature>
<evidence type="ECO:0000256" key="1">
    <source>
        <dbReference type="ARBA" id="ARBA00004308"/>
    </source>
</evidence>
<dbReference type="InterPro" id="IPR012919">
    <property type="entry name" value="SUN_dom"/>
</dbReference>
<dbReference type="Proteomes" id="UP000016930">
    <property type="component" value="Unassembled WGS sequence"/>
</dbReference>
<evidence type="ECO:0000256" key="2">
    <source>
        <dbReference type="ARBA" id="ARBA00022692"/>
    </source>
</evidence>
<feature type="region of interest" description="Disordered" evidence="5">
    <location>
        <begin position="692"/>
        <end position="779"/>
    </location>
</feature>
<dbReference type="GO" id="GO:0012505">
    <property type="term" value="C:endomembrane system"/>
    <property type="evidence" value="ECO:0007669"/>
    <property type="project" value="UniProtKB-SubCell"/>
</dbReference>
<keyword evidence="9" id="KW-1185">Reference proteome</keyword>
<feature type="compositionally biased region" description="Low complexity" evidence="5">
    <location>
        <begin position="444"/>
        <end position="508"/>
    </location>
</feature>
<dbReference type="GO" id="GO:0034975">
    <property type="term" value="P:protein folding in endoplasmic reticulum"/>
    <property type="evidence" value="ECO:0007669"/>
    <property type="project" value="TreeGrafter"/>
</dbReference>
<feature type="compositionally biased region" description="Polar residues" evidence="5">
    <location>
        <begin position="712"/>
        <end position="721"/>
    </location>
</feature>
<gene>
    <name evidence="8" type="ORF">CERSUDRAFT_150222</name>
</gene>
<evidence type="ECO:0000256" key="5">
    <source>
        <dbReference type="SAM" id="MobiDB-lite"/>
    </source>
</evidence>
<feature type="signal peptide" evidence="6">
    <location>
        <begin position="1"/>
        <end position="20"/>
    </location>
</feature>
<sequence length="925" mass="100826">MLSFLPASLLALVFASPIFATPTSPNDPFHEIATRAPKLPEPPVCCLRPLPPLETPTDEELLLSFEDWKAKRFSEARQTQPTPGTHPPLASGQKSGSSTVSDVVSEPPGADAAVSSQQGPLTDNPILESEDTSRLSPHFRIPIVDRFNYASLDCSARVHTAHRSAKSPASILSSKKDKYMLSPCAEAKQFVVVELCEDIRVDTVQLANFEFFSGVFKDFSVSVAKTYTTDTDGWTVAGTYRAKNVRGVQSFHLPPHLRDFYRFIRIDFHSHYGNEYYCPVSLLRVYGLTHLEEWKWETWEQESRARRVVEEINAPSEVTIESPQVVHVPVVEPPEAAETAVAESMTSTDPSHIAEESTASLASSVSLTSLTEMPPPAASESQLDPDTTISTESADMQTTGNRLLSAATKGLSTYTTTQDHDSTHHETTRATHSDHTTDSVYIYSPTTSPSVSLSSPTSSSPESSLLSSPTSSASVEPSSNVSSSLSEQATRSSQPQPASSSAPATLSPVPLPPPAPPVTTGGESIYRTIMNRLTALEANTTLYARYVEEQTAGVREVIRRLGEDVGRLEGIGKAQAQMYQRSILEFDRQWRRLELEHSELLLKVNRLTDEVILEKRLGIAQLCLLLAIIVFMVMTRGSRGEPVHVRLAKPSAMRDWGRRTLSFSGELVNKFRSRSPTPQPREMADVKLEPNPLHTFEFPPQSHPDSKHLRNRPSQTGSSAPRRSIVRPRTPSALRLTPTSRHFNLYGRAATSGGLHSPTRSISRPQIQRASSGSAASGFVPLPRSGKRWARTAHLHEVRSTGVVPTTSRLEHDENVVDLGGGLVLDSRPRFEDSAITLEDAGDVFSSARALQKDNATPKGKERVRAVGRPPLSPLRLPGANELSLGCSRARSASDAASDGDGWVDTDVDASESEPGTSAAHALKS</sequence>
<feature type="region of interest" description="Disordered" evidence="5">
    <location>
        <begin position="73"/>
        <end position="131"/>
    </location>
</feature>
<dbReference type="HOGENOM" id="CLU_011244_0_0_1"/>
<dbReference type="Pfam" id="PF07738">
    <property type="entry name" value="Sad1_UNC"/>
    <property type="match status" value="1"/>
</dbReference>
<feature type="compositionally biased region" description="Basic and acidic residues" evidence="5">
    <location>
        <begin position="418"/>
        <end position="437"/>
    </location>
</feature>
<accession>M2R4W6</accession>
<evidence type="ECO:0000256" key="4">
    <source>
        <dbReference type="ARBA" id="ARBA00023136"/>
    </source>
</evidence>
<protein>
    <recommendedName>
        <fullName evidence="7">SUN domain-containing protein</fullName>
    </recommendedName>
</protein>
<name>M2R4W6_CERS8</name>
<evidence type="ECO:0000256" key="3">
    <source>
        <dbReference type="ARBA" id="ARBA00022989"/>
    </source>
</evidence>
<dbReference type="OrthoDB" id="266334at2759"/>
<keyword evidence="2" id="KW-0812">Transmembrane</keyword>
<feature type="compositionally biased region" description="Acidic residues" evidence="5">
    <location>
        <begin position="902"/>
        <end position="912"/>
    </location>
</feature>
<reference evidence="8 9" key="1">
    <citation type="journal article" date="2012" name="Proc. Natl. Acad. Sci. U.S.A.">
        <title>Comparative genomics of Ceriporiopsis subvermispora and Phanerochaete chrysosporium provide insight into selective ligninolysis.</title>
        <authorList>
            <person name="Fernandez-Fueyo E."/>
            <person name="Ruiz-Duenas F.J."/>
            <person name="Ferreira P."/>
            <person name="Floudas D."/>
            <person name="Hibbett D.S."/>
            <person name="Canessa P."/>
            <person name="Larrondo L.F."/>
            <person name="James T.Y."/>
            <person name="Seelenfreund D."/>
            <person name="Lobos S."/>
            <person name="Polanco R."/>
            <person name="Tello M."/>
            <person name="Honda Y."/>
            <person name="Watanabe T."/>
            <person name="Watanabe T."/>
            <person name="Ryu J.S."/>
            <person name="Kubicek C.P."/>
            <person name="Schmoll M."/>
            <person name="Gaskell J."/>
            <person name="Hammel K.E."/>
            <person name="St John F.J."/>
            <person name="Vanden Wymelenberg A."/>
            <person name="Sabat G."/>
            <person name="Splinter BonDurant S."/>
            <person name="Syed K."/>
            <person name="Yadav J.S."/>
            <person name="Doddapaneni H."/>
            <person name="Subramanian V."/>
            <person name="Lavin J.L."/>
            <person name="Oguiza J.A."/>
            <person name="Perez G."/>
            <person name="Pisabarro A.G."/>
            <person name="Ramirez L."/>
            <person name="Santoyo F."/>
            <person name="Master E."/>
            <person name="Coutinho P.M."/>
            <person name="Henrissat B."/>
            <person name="Lombard V."/>
            <person name="Magnuson J.K."/>
            <person name="Kuees U."/>
            <person name="Hori C."/>
            <person name="Igarashi K."/>
            <person name="Samejima M."/>
            <person name="Held B.W."/>
            <person name="Barry K.W."/>
            <person name="LaButti K.M."/>
            <person name="Lapidus A."/>
            <person name="Lindquist E.A."/>
            <person name="Lucas S.M."/>
            <person name="Riley R."/>
            <person name="Salamov A.A."/>
            <person name="Hoffmeister D."/>
            <person name="Schwenk D."/>
            <person name="Hadar Y."/>
            <person name="Yarden O."/>
            <person name="de Vries R.P."/>
            <person name="Wiebenga A."/>
            <person name="Stenlid J."/>
            <person name="Eastwood D."/>
            <person name="Grigoriev I.V."/>
            <person name="Berka R.M."/>
            <person name="Blanchette R.A."/>
            <person name="Kersten P."/>
            <person name="Martinez A.T."/>
            <person name="Vicuna R."/>
            <person name="Cullen D."/>
        </authorList>
    </citation>
    <scope>NUCLEOTIDE SEQUENCE [LARGE SCALE GENOMIC DNA]</scope>
    <source>
        <strain evidence="8 9">B</strain>
    </source>
</reference>
<feature type="region of interest" description="Disordered" evidence="5">
    <location>
        <begin position="339"/>
        <end position="399"/>
    </location>
</feature>
<dbReference type="EMBL" id="KB445793">
    <property type="protein sequence ID" value="EMD39615.1"/>
    <property type="molecule type" value="Genomic_DNA"/>
</dbReference>
<comment type="subcellular location">
    <subcellularLocation>
        <location evidence="1">Endomembrane system</location>
    </subcellularLocation>
</comment>
<proteinExistence type="predicted"/>
<feature type="compositionally biased region" description="Polar residues" evidence="5">
    <location>
        <begin position="92"/>
        <end position="102"/>
    </location>
</feature>
<keyword evidence="6" id="KW-0732">Signal</keyword>
<dbReference type="GO" id="GO:0016020">
    <property type="term" value="C:membrane"/>
    <property type="evidence" value="ECO:0007669"/>
    <property type="project" value="InterPro"/>
</dbReference>
<evidence type="ECO:0000256" key="6">
    <source>
        <dbReference type="SAM" id="SignalP"/>
    </source>
</evidence>